<dbReference type="Proteomes" id="UP001596364">
    <property type="component" value="Unassembled WGS sequence"/>
</dbReference>
<dbReference type="PANTHER" id="PTHR37468:SF1">
    <property type="entry name" value="SULFATE TRANSPORTER CYSZ"/>
    <property type="match status" value="1"/>
</dbReference>
<keyword evidence="6 11" id="KW-0812">Transmembrane</keyword>
<dbReference type="InterPro" id="IPR050480">
    <property type="entry name" value="CysZ-like"/>
</dbReference>
<evidence type="ECO:0000313" key="13">
    <source>
        <dbReference type="Proteomes" id="UP001596364"/>
    </source>
</evidence>
<dbReference type="HAMAP" id="MF_00468">
    <property type="entry name" value="CysZ"/>
    <property type="match status" value="1"/>
</dbReference>
<name>A0ABW1XIB3_9ALTE</name>
<comment type="caution">
    <text evidence="12">The sequence shown here is derived from an EMBL/GenBank/DDBJ whole genome shotgun (WGS) entry which is preliminary data.</text>
</comment>
<dbReference type="RefSeq" id="WP_131257181.1">
    <property type="nucleotide sequence ID" value="NZ_JBHSUS010000001.1"/>
</dbReference>
<evidence type="ECO:0000256" key="2">
    <source>
        <dbReference type="ARBA" id="ARBA00022448"/>
    </source>
</evidence>
<dbReference type="InterPro" id="IPR022985">
    <property type="entry name" value="Sulfate_CysZ"/>
</dbReference>
<comment type="function">
    <text evidence="11">High affinity, high specificity proton-dependent sulfate transporter, which mediates sulfate uptake. Provides the sulfur source for the cysteine synthesis pathway.</text>
</comment>
<comment type="caution">
    <text evidence="11">Lacks conserved residue(s) required for the propagation of feature annotation.</text>
</comment>
<feature type="transmembrane region" description="Helical" evidence="11">
    <location>
        <begin position="26"/>
        <end position="46"/>
    </location>
</feature>
<evidence type="ECO:0000256" key="10">
    <source>
        <dbReference type="ARBA" id="ARBA00023192"/>
    </source>
</evidence>
<evidence type="ECO:0000256" key="8">
    <source>
        <dbReference type="ARBA" id="ARBA00023032"/>
    </source>
</evidence>
<dbReference type="Pfam" id="PF07264">
    <property type="entry name" value="EI24"/>
    <property type="match status" value="1"/>
</dbReference>
<feature type="transmembrane region" description="Helical" evidence="11">
    <location>
        <begin position="201"/>
        <end position="234"/>
    </location>
</feature>
<evidence type="ECO:0000313" key="12">
    <source>
        <dbReference type="EMBL" id="MFC6439536.1"/>
    </source>
</evidence>
<feature type="transmembrane region" description="Helical" evidence="11">
    <location>
        <begin position="66"/>
        <end position="87"/>
    </location>
</feature>
<gene>
    <name evidence="11 12" type="primary">cysZ</name>
    <name evidence="12" type="ORF">ACFP85_05150</name>
</gene>
<keyword evidence="3 11" id="KW-1003">Cell membrane</keyword>
<reference evidence="13" key="1">
    <citation type="journal article" date="2019" name="Int. J. Syst. Evol. Microbiol.">
        <title>The Global Catalogue of Microorganisms (GCM) 10K type strain sequencing project: providing services to taxonomists for standard genome sequencing and annotation.</title>
        <authorList>
            <consortium name="The Broad Institute Genomics Platform"/>
            <consortium name="The Broad Institute Genome Sequencing Center for Infectious Disease"/>
            <person name="Wu L."/>
            <person name="Ma J."/>
        </authorList>
    </citation>
    <scope>NUCLEOTIDE SEQUENCE [LARGE SCALE GENOMIC DNA]</scope>
    <source>
        <strain evidence="13">CGMCC 1.16031</strain>
    </source>
</reference>
<keyword evidence="10 11" id="KW-0198">Cysteine biosynthesis</keyword>
<sequence>MQQVTSGAGYFMRGFDLIQTKGLKRFVFIPLLVNLLLFSAAFYYLYSQLNQVFAWIDGYLPDWLSWIDWILWPLAILTILVVFSFLFTSVTNWLAAPFNGVLAEKVEQHLTGQSLTGGGVNDIIKDIPRTLSREWVKLVYYIPRAIGFFLLFLILPVIGQLIWFAFTAWTMAIQYIDYPFDNHKVPFQRMRTLLSGDKGAAFSFGTAVTLFSMIPIVNFIVMPVAICGATAMWVDRYRHNESA</sequence>
<evidence type="ECO:0000256" key="7">
    <source>
        <dbReference type="ARBA" id="ARBA00022989"/>
    </source>
</evidence>
<evidence type="ECO:0000256" key="6">
    <source>
        <dbReference type="ARBA" id="ARBA00022692"/>
    </source>
</evidence>
<keyword evidence="4 11" id="KW-0997">Cell inner membrane</keyword>
<organism evidence="12 13">
    <name type="scientific">Pseudobowmanella zhangzhouensis</name>
    <dbReference type="NCBI Taxonomy" id="1537679"/>
    <lineage>
        <taxon>Bacteria</taxon>
        <taxon>Pseudomonadati</taxon>
        <taxon>Pseudomonadota</taxon>
        <taxon>Gammaproteobacteria</taxon>
        <taxon>Alteromonadales</taxon>
        <taxon>Alteromonadaceae</taxon>
    </lineage>
</organism>
<evidence type="ECO:0000256" key="11">
    <source>
        <dbReference type="HAMAP-Rule" id="MF_00468"/>
    </source>
</evidence>
<keyword evidence="13" id="KW-1185">Reference proteome</keyword>
<accession>A0ABW1XIB3</accession>
<protein>
    <recommendedName>
        <fullName evidence="11">Sulfate transporter CysZ</fullName>
    </recommendedName>
</protein>
<evidence type="ECO:0000256" key="3">
    <source>
        <dbReference type="ARBA" id="ARBA00022475"/>
    </source>
</evidence>
<evidence type="ECO:0000256" key="5">
    <source>
        <dbReference type="ARBA" id="ARBA00022605"/>
    </source>
</evidence>
<dbReference type="EMBL" id="JBHSUS010000001">
    <property type="protein sequence ID" value="MFC6439536.1"/>
    <property type="molecule type" value="Genomic_DNA"/>
</dbReference>
<comment type="similarity">
    <text evidence="11">Belongs to the CysZ family.</text>
</comment>
<evidence type="ECO:0000256" key="9">
    <source>
        <dbReference type="ARBA" id="ARBA00023136"/>
    </source>
</evidence>
<dbReference type="NCBIfam" id="NF003433">
    <property type="entry name" value="PRK04949.1"/>
    <property type="match status" value="1"/>
</dbReference>
<dbReference type="InterPro" id="IPR059112">
    <property type="entry name" value="CysZ/EI24"/>
</dbReference>
<dbReference type="PANTHER" id="PTHR37468">
    <property type="entry name" value="SULFATE TRANSPORTER CYSZ"/>
    <property type="match status" value="1"/>
</dbReference>
<keyword evidence="5 11" id="KW-0028">Amino-acid biosynthesis</keyword>
<proteinExistence type="inferred from homology"/>
<comment type="subcellular location">
    <subcellularLocation>
        <location evidence="11">Cell inner membrane</location>
        <topology evidence="11">Multi-pass membrane protein</topology>
    </subcellularLocation>
    <subcellularLocation>
        <location evidence="1">Membrane</location>
        <topology evidence="1">Multi-pass membrane protein</topology>
    </subcellularLocation>
</comment>
<evidence type="ECO:0000256" key="4">
    <source>
        <dbReference type="ARBA" id="ARBA00022519"/>
    </source>
</evidence>
<evidence type="ECO:0000256" key="1">
    <source>
        <dbReference type="ARBA" id="ARBA00004141"/>
    </source>
</evidence>
<keyword evidence="8 11" id="KW-0764">Sulfate transport</keyword>
<keyword evidence="7 11" id="KW-1133">Transmembrane helix</keyword>
<keyword evidence="2 11" id="KW-0813">Transport</keyword>
<keyword evidence="9 11" id="KW-0472">Membrane</keyword>